<dbReference type="InterPro" id="IPR024434">
    <property type="entry name" value="TSCPD_dom"/>
</dbReference>
<evidence type="ECO:0000256" key="3">
    <source>
        <dbReference type="ARBA" id="ARBA00022634"/>
    </source>
</evidence>
<dbReference type="EMBL" id="JYFE01000031">
    <property type="protein sequence ID" value="KIT16587.1"/>
    <property type="molecule type" value="Genomic_DNA"/>
</dbReference>
<dbReference type="GO" id="GO:0004748">
    <property type="term" value="F:ribonucleoside-diphosphate reductase activity, thioredoxin disulfide as acceptor"/>
    <property type="evidence" value="ECO:0007669"/>
    <property type="project" value="UniProtKB-EC"/>
</dbReference>
<accession>A0A0D1CP92</accession>
<evidence type="ECO:0000256" key="2">
    <source>
        <dbReference type="ARBA" id="ARBA00012274"/>
    </source>
</evidence>
<dbReference type="Proteomes" id="UP000032232">
    <property type="component" value="Unassembled WGS sequence"/>
</dbReference>
<gene>
    <name evidence="7" type="ORF">jaqu_16820</name>
</gene>
<evidence type="ECO:0000256" key="5">
    <source>
        <dbReference type="ARBA" id="ARBA00047754"/>
    </source>
</evidence>
<evidence type="ECO:0000256" key="1">
    <source>
        <dbReference type="ARBA" id="ARBA00007405"/>
    </source>
</evidence>
<name>A0A0D1CP92_9RHOB</name>
<proteinExistence type="inferred from homology"/>
<organism evidence="7 8">
    <name type="scientific">Jannaschia aquimarina</name>
    <dbReference type="NCBI Taxonomy" id="935700"/>
    <lineage>
        <taxon>Bacteria</taxon>
        <taxon>Pseudomonadati</taxon>
        <taxon>Pseudomonadota</taxon>
        <taxon>Alphaproteobacteria</taxon>
        <taxon>Rhodobacterales</taxon>
        <taxon>Roseobacteraceae</taxon>
        <taxon>Jannaschia</taxon>
    </lineage>
</organism>
<evidence type="ECO:0000313" key="7">
    <source>
        <dbReference type="EMBL" id="KIT16587.1"/>
    </source>
</evidence>
<comment type="catalytic activity">
    <reaction evidence="5">
        <text>a 2'-deoxyribonucleoside 5'-diphosphate + [thioredoxin]-disulfide + H2O = a ribonucleoside 5'-diphosphate + [thioredoxin]-dithiol</text>
        <dbReference type="Rhea" id="RHEA:23252"/>
        <dbReference type="Rhea" id="RHEA-COMP:10698"/>
        <dbReference type="Rhea" id="RHEA-COMP:10700"/>
        <dbReference type="ChEBI" id="CHEBI:15377"/>
        <dbReference type="ChEBI" id="CHEBI:29950"/>
        <dbReference type="ChEBI" id="CHEBI:50058"/>
        <dbReference type="ChEBI" id="CHEBI:57930"/>
        <dbReference type="ChEBI" id="CHEBI:73316"/>
        <dbReference type="EC" id="1.17.4.1"/>
    </reaction>
</comment>
<keyword evidence="8" id="KW-1185">Reference proteome</keyword>
<dbReference type="GO" id="GO:0000166">
    <property type="term" value="F:nucleotide binding"/>
    <property type="evidence" value="ECO:0007669"/>
    <property type="project" value="UniProtKB-KW"/>
</dbReference>
<dbReference type="AlphaFoldDB" id="A0A0D1CP92"/>
<evidence type="ECO:0000256" key="4">
    <source>
        <dbReference type="ARBA" id="ARBA00022741"/>
    </source>
</evidence>
<dbReference type="Pfam" id="PF12637">
    <property type="entry name" value="TSCPD"/>
    <property type="match status" value="1"/>
</dbReference>
<dbReference type="GO" id="GO:0071897">
    <property type="term" value="P:DNA biosynthetic process"/>
    <property type="evidence" value="ECO:0007669"/>
    <property type="project" value="UniProtKB-KW"/>
</dbReference>
<evidence type="ECO:0000313" key="8">
    <source>
        <dbReference type="Proteomes" id="UP000032232"/>
    </source>
</evidence>
<keyword evidence="3" id="KW-0237">DNA synthesis</keyword>
<dbReference type="STRING" id="935700.jaqu_16820"/>
<dbReference type="PATRIC" id="fig|935700.4.peg.1745"/>
<sequence length="118" mass="13108">MTRCDEPDPRYVLPTRRLTETRKVRLTTGQTVHISIGTDPADPDRPREVFYSAGFQSGSQLEFQVQDACVLISLLLQHGHRPTEIVKSLAREERPDGSIAYASVIGLIAAELANYAAR</sequence>
<keyword evidence="4" id="KW-0547">Nucleotide-binding</keyword>
<comment type="caution">
    <text evidence="7">The sequence shown here is derived from an EMBL/GenBank/DDBJ whole genome shotgun (WGS) entry which is preliminary data.</text>
</comment>
<dbReference type="OrthoDB" id="8479142at2"/>
<evidence type="ECO:0000259" key="6">
    <source>
        <dbReference type="Pfam" id="PF12637"/>
    </source>
</evidence>
<reference evidence="7 8" key="1">
    <citation type="submission" date="2015-02" db="EMBL/GenBank/DDBJ databases">
        <title>Genome Sequence of Jannaschia aquimarina DSM28248, a member of the Roseobacter clade.</title>
        <authorList>
            <person name="Voget S."/>
            <person name="Daniel R."/>
        </authorList>
    </citation>
    <scope>NUCLEOTIDE SEQUENCE [LARGE SCALE GENOMIC DNA]</scope>
    <source>
        <strain evidence="7 8">GSW-M26</strain>
    </source>
</reference>
<feature type="domain" description="TSCPD" evidence="6">
    <location>
        <begin position="17"/>
        <end position="114"/>
    </location>
</feature>
<protein>
    <recommendedName>
        <fullName evidence="2">ribonucleoside-diphosphate reductase</fullName>
        <ecNumber evidence="2">1.17.4.1</ecNumber>
    </recommendedName>
</protein>
<dbReference type="EC" id="1.17.4.1" evidence="2"/>
<comment type="similarity">
    <text evidence="1">Belongs to the ribonucleoside diphosphate reductase class-2 family.</text>
</comment>
<dbReference type="RefSeq" id="WP_043918511.1">
    <property type="nucleotide sequence ID" value="NZ_FZPF01000017.1"/>
</dbReference>